<organism evidence="8 9">
    <name type="scientific">Polyporus arcularius HHB13444</name>
    <dbReference type="NCBI Taxonomy" id="1314778"/>
    <lineage>
        <taxon>Eukaryota</taxon>
        <taxon>Fungi</taxon>
        <taxon>Dikarya</taxon>
        <taxon>Basidiomycota</taxon>
        <taxon>Agaricomycotina</taxon>
        <taxon>Agaricomycetes</taxon>
        <taxon>Polyporales</taxon>
        <taxon>Polyporaceae</taxon>
        <taxon>Polyporus</taxon>
    </lineage>
</organism>
<dbReference type="GO" id="GO:0005524">
    <property type="term" value="F:ATP binding"/>
    <property type="evidence" value="ECO:0007669"/>
    <property type="project" value="UniProtKB-KW"/>
</dbReference>
<dbReference type="PANTHER" id="PTHR24346">
    <property type="entry name" value="MAP/MICROTUBULE AFFINITY-REGULATING KINASE"/>
    <property type="match status" value="1"/>
</dbReference>
<keyword evidence="3" id="KW-0808">Transferase</keyword>
<evidence type="ECO:0000313" key="8">
    <source>
        <dbReference type="EMBL" id="TFK92744.1"/>
    </source>
</evidence>
<evidence type="ECO:0000256" key="6">
    <source>
        <dbReference type="ARBA" id="ARBA00022840"/>
    </source>
</evidence>
<name>A0A5C3PSG1_9APHY</name>
<dbReference type="GO" id="GO:0035556">
    <property type="term" value="P:intracellular signal transduction"/>
    <property type="evidence" value="ECO:0007669"/>
    <property type="project" value="TreeGrafter"/>
</dbReference>
<evidence type="ECO:0000256" key="2">
    <source>
        <dbReference type="ARBA" id="ARBA00022527"/>
    </source>
</evidence>
<sequence length="388" mass="45997">MEDSFPDRPEDPHKDHPLYWKNFDGGLLEYEYFWRDHQRWLADAGYMLRPRFREDWQPSWVKSKKLWFQCEDGETTIVSCRSSIMDAVRISDGRIVTIKRVKKLSTPWEESTMRRFSTEPLASDPHNHAIPLYDAIQPPWDDKIVFLIMPHFIRIHKHKYATVGEAMECFRQLFEGLQFMHHNLVAHCDIQLFNILMDPVPLLSEIPHPNFPKRSYDFKRKVKQHTRTECPTRYYIIDFGLSRTFSPGQELVAPVSYGGDKSVPEYKDPSRAESNPFAIDIYCLGNMIRKWFVDNSCSLDFLRPLIEEMTRKVPEERPTVDEAFKRFEELRISLPDRILRSRFVYRDEFLVGRLYRTCRHAIRTAKYLHRGLPALPTPSPLPPRKFDS</sequence>
<accession>A0A5C3PSG1</accession>
<dbReference type="EMBL" id="ML210993">
    <property type="protein sequence ID" value="TFK92744.1"/>
    <property type="molecule type" value="Genomic_DNA"/>
</dbReference>
<keyword evidence="4" id="KW-0547">Nucleotide-binding</keyword>
<dbReference type="PANTHER" id="PTHR24346:SF82">
    <property type="entry name" value="KP78A-RELATED"/>
    <property type="match status" value="1"/>
</dbReference>
<gene>
    <name evidence="8" type="ORF">K466DRAFT_480103</name>
</gene>
<dbReference type="Pfam" id="PF00069">
    <property type="entry name" value="Pkinase"/>
    <property type="match status" value="1"/>
</dbReference>
<evidence type="ECO:0000259" key="7">
    <source>
        <dbReference type="PROSITE" id="PS50011"/>
    </source>
</evidence>
<keyword evidence="5" id="KW-0418">Kinase</keyword>
<dbReference type="GO" id="GO:0005737">
    <property type="term" value="C:cytoplasm"/>
    <property type="evidence" value="ECO:0007669"/>
    <property type="project" value="TreeGrafter"/>
</dbReference>
<proteinExistence type="inferred from homology"/>
<dbReference type="InParanoid" id="A0A5C3PSG1"/>
<dbReference type="InterPro" id="IPR000719">
    <property type="entry name" value="Prot_kinase_dom"/>
</dbReference>
<keyword evidence="9" id="KW-1185">Reference proteome</keyword>
<dbReference type="STRING" id="1314778.A0A5C3PSG1"/>
<evidence type="ECO:0000256" key="5">
    <source>
        <dbReference type="ARBA" id="ARBA00022777"/>
    </source>
</evidence>
<evidence type="ECO:0000256" key="1">
    <source>
        <dbReference type="ARBA" id="ARBA00010791"/>
    </source>
</evidence>
<dbReference type="GO" id="GO:0004674">
    <property type="term" value="F:protein serine/threonine kinase activity"/>
    <property type="evidence" value="ECO:0007669"/>
    <property type="project" value="UniProtKB-KW"/>
</dbReference>
<keyword evidence="2" id="KW-0723">Serine/threonine-protein kinase</keyword>
<dbReference type="Gene3D" id="1.10.510.10">
    <property type="entry name" value="Transferase(Phosphotransferase) domain 1"/>
    <property type="match status" value="1"/>
</dbReference>
<dbReference type="Proteomes" id="UP000308197">
    <property type="component" value="Unassembled WGS sequence"/>
</dbReference>
<evidence type="ECO:0000256" key="4">
    <source>
        <dbReference type="ARBA" id="ARBA00022741"/>
    </source>
</evidence>
<dbReference type="SMART" id="SM00220">
    <property type="entry name" value="S_TKc"/>
    <property type="match status" value="1"/>
</dbReference>
<evidence type="ECO:0000256" key="3">
    <source>
        <dbReference type="ARBA" id="ARBA00022679"/>
    </source>
</evidence>
<keyword evidence="6" id="KW-0067">ATP-binding</keyword>
<dbReference type="AlphaFoldDB" id="A0A5C3PSG1"/>
<reference evidence="8 9" key="1">
    <citation type="journal article" date="2019" name="Nat. Ecol. Evol.">
        <title>Megaphylogeny resolves global patterns of mushroom evolution.</title>
        <authorList>
            <person name="Varga T."/>
            <person name="Krizsan K."/>
            <person name="Foldi C."/>
            <person name="Dima B."/>
            <person name="Sanchez-Garcia M."/>
            <person name="Sanchez-Ramirez S."/>
            <person name="Szollosi G.J."/>
            <person name="Szarkandi J.G."/>
            <person name="Papp V."/>
            <person name="Albert L."/>
            <person name="Andreopoulos W."/>
            <person name="Angelini C."/>
            <person name="Antonin V."/>
            <person name="Barry K.W."/>
            <person name="Bougher N.L."/>
            <person name="Buchanan P."/>
            <person name="Buyck B."/>
            <person name="Bense V."/>
            <person name="Catcheside P."/>
            <person name="Chovatia M."/>
            <person name="Cooper J."/>
            <person name="Damon W."/>
            <person name="Desjardin D."/>
            <person name="Finy P."/>
            <person name="Geml J."/>
            <person name="Haridas S."/>
            <person name="Hughes K."/>
            <person name="Justo A."/>
            <person name="Karasinski D."/>
            <person name="Kautmanova I."/>
            <person name="Kiss B."/>
            <person name="Kocsube S."/>
            <person name="Kotiranta H."/>
            <person name="LaButti K.M."/>
            <person name="Lechner B.E."/>
            <person name="Liimatainen K."/>
            <person name="Lipzen A."/>
            <person name="Lukacs Z."/>
            <person name="Mihaltcheva S."/>
            <person name="Morgado L.N."/>
            <person name="Niskanen T."/>
            <person name="Noordeloos M.E."/>
            <person name="Ohm R.A."/>
            <person name="Ortiz-Santana B."/>
            <person name="Ovrebo C."/>
            <person name="Racz N."/>
            <person name="Riley R."/>
            <person name="Savchenko A."/>
            <person name="Shiryaev A."/>
            <person name="Soop K."/>
            <person name="Spirin V."/>
            <person name="Szebenyi C."/>
            <person name="Tomsovsky M."/>
            <person name="Tulloss R.E."/>
            <person name="Uehling J."/>
            <person name="Grigoriev I.V."/>
            <person name="Vagvolgyi C."/>
            <person name="Papp T."/>
            <person name="Martin F.M."/>
            <person name="Miettinen O."/>
            <person name="Hibbett D.S."/>
            <person name="Nagy L.G."/>
        </authorList>
    </citation>
    <scope>NUCLEOTIDE SEQUENCE [LARGE SCALE GENOMIC DNA]</scope>
    <source>
        <strain evidence="8 9">HHB13444</strain>
    </source>
</reference>
<protein>
    <recommendedName>
        <fullName evidence="7">Protein kinase domain-containing protein</fullName>
    </recommendedName>
</protein>
<dbReference type="SUPFAM" id="SSF56112">
    <property type="entry name" value="Protein kinase-like (PK-like)"/>
    <property type="match status" value="1"/>
</dbReference>
<dbReference type="PROSITE" id="PS50011">
    <property type="entry name" value="PROTEIN_KINASE_DOM"/>
    <property type="match status" value="1"/>
</dbReference>
<feature type="domain" description="Protein kinase" evidence="7">
    <location>
        <begin position="70"/>
        <end position="350"/>
    </location>
</feature>
<comment type="similarity">
    <text evidence="1">Belongs to the protein kinase superfamily. CAMK Ser/Thr protein kinase family. NIM1 subfamily.</text>
</comment>
<dbReference type="InterPro" id="IPR011009">
    <property type="entry name" value="Kinase-like_dom_sf"/>
</dbReference>
<evidence type="ECO:0000313" key="9">
    <source>
        <dbReference type="Proteomes" id="UP000308197"/>
    </source>
</evidence>